<sequence>MNATMELIRRKFPEISGLFNCQWGSYMQLNPAKSKKWIQIMHNNRDHFVVACKGFGSDLVLLFNSNWNGSEPDQHVIYCIAKIENTDDKILNIGLMDCEKQKENGSC</sequence>
<protein>
    <submittedName>
        <fullName evidence="1">Uncharacterized protein</fullName>
    </submittedName>
</protein>
<comment type="caution">
    <text evidence="1">The sequence shown here is derived from an EMBL/GenBank/DDBJ whole genome shotgun (WGS) entry which is preliminary data.</text>
</comment>
<dbReference type="EMBL" id="JAOYFB010000036">
    <property type="protein sequence ID" value="KAK4021752.1"/>
    <property type="molecule type" value="Genomic_DNA"/>
</dbReference>
<name>A0ABR0A9D2_9CRUS</name>
<gene>
    <name evidence="1" type="ORF">OUZ56_003661</name>
</gene>
<dbReference type="PANTHER" id="PTHR34718">
    <property type="entry name" value="PHD-TYPE DOMAIN-CONTAINING PROTEIN"/>
    <property type="match status" value="1"/>
</dbReference>
<evidence type="ECO:0000313" key="2">
    <source>
        <dbReference type="Proteomes" id="UP001234178"/>
    </source>
</evidence>
<reference evidence="1 2" key="1">
    <citation type="journal article" date="2023" name="Nucleic Acids Res.">
        <title>The hologenome of Daphnia magna reveals possible DNA methylation and microbiome-mediated evolution of the host genome.</title>
        <authorList>
            <person name="Chaturvedi A."/>
            <person name="Li X."/>
            <person name="Dhandapani V."/>
            <person name="Marshall H."/>
            <person name="Kissane S."/>
            <person name="Cuenca-Cambronero M."/>
            <person name="Asole G."/>
            <person name="Calvet F."/>
            <person name="Ruiz-Romero M."/>
            <person name="Marangio P."/>
            <person name="Guigo R."/>
            <person name="Rago D."/>
            <person name="Mirbahai L."/>
            <person name="Eastwood N."/>
            <person name="Colbourne J.K."/>
            <person name="Zhou J."/>
            <person name="Mallon E."/>
            <person name="Orsini L."/>
        </authorList>
    </citation>
    <scope>NUCLEOTIDE SEQUENCE [LARGE SCALE GENOMIC DNA]</scope>
    <source>
        <strain evidence="1">LRV0_1</strain>
    </source>
</reference>
<organism evidence="1 2">
    <name type="scientific">Daphnia magna</name>
    <dbReference type="NCBI Taxonomy" id="35525"/>
    <lineage>
        <taxon>Eukaryota</taxon>
        <taxon>Metazoa</taxon>
        <taxon>Ecdysozoa</taxon>
        <taxon>Arthropoda</taxon>
        <taxon>Crustacea</taxon>
        <taxon>Branchiopoda</taxon>
        <taxon>Diplostraca</taxon>
        <taxon>Cladocera</taxon>
        <taxon>Anomopoda</taxon>
        <taxon>Daphniidae</taxon>
        <taxon>Daphnia</taxon>
    </lineage>
</organism>
<evidence type="ECO:0000313" key="1">
    <source>
        <dbReference type="EMBL" id="KAK4021752.1"/>
    </source>
</evidence>
<dbReference type="Proteomes" id="UP001234178">
    <property type="component" value="Unassembled WGS sequence"/>
</dbReference>
<dbReference type="PANTHER" id="PTHR34718:SF2">
    <property type="entry name" value="PHD-TYPE DOMAIN-CONTAINING PROTEIN"/>
    <property type="match status" value="1"/>
</dbReference>
<accession>A0ABR0A9D2</accession>
<keyword evidence="2" id="KW-1185">Reference proteome</keyword>
<proteinExistence type="predicted"/>